<proteinExistence type="predicted"/>
<evidence type="ECO:0000313" key="2">
    <source>
        <dbReference type="Proteomes" id="UP000593560"/>
    </source>
</evidence>
<dbReference type="OrthoDB" id="1306280at2759"/>
<evidence type="ECO:0000313" key="1">
    <source>
        <dbReference type="EMBL" id="MBA0804916.1"/>
    </source>
</evidence>
<evidence type="ECO:0008006" key="3">
    <source>
        <dbReference type="Google" id="ProtNLM"/>
    </source>
</evidence>
<comment type="caution">
    <text evidence="1">The sequence shown here is derived from an EMBL/GenBank/DDBJ whole genome shotgun (WGS) entry which is preliminary data.</text>
</comment>
<reference evidence="1 2" key="1">
    <citation type="journal article" date="2019" name="Genome Biol. Evol.">
        <title>Insights into the evolution of the New World diploid cottons (Gossypium, subgenus Houzingenia) based on genome sequencing.</title>
        <authorList>
            <person name="Grover C.E."/>
            <person name="Arick M.A. 2nd"/>
            <person name="Thrash A."/>
            <person name="Conover J.L."/>
            <person name="Sanders W.S."/>
            <person name="Peterson D.G."/>
            <person name="Frelichowski J.E."/>
            <person name="Scheffler J.A."/>
            <person name="Scheffler B.E."/>
            <person name="Wendel J.F."/>
        </authorList>
    </citation>
    <scope>NUCLEOTIDE SEQUENCE [LARGE SCALE GENOMIC DNA]</scope>
    <source>
        <strain evidence="1">0</strain>
        <tissue evidence="1">Leaf</tissue>
    </source>
</reference>
<protein>
    <recommendedName>
        <fullName evidence="3">RNase H type-1 domain-containing protein</fullName>
    </recommendedName>
</protein>
<name>A0A7J9H4Y6_9ROSI</name>
<keyword evidence="2" id="KW-1185">Reference proteome</keyword>
<accession>A0A7J9H4Y6</accession>
<dbReference type="EMBL" id="JABFAD010000008">
    <property type="protein sequence ID" value="MBA0804916.1"/>
    <property type="molecule type" value="Genomic_DNA"/>
</dbReference>
<organism evidence="1 2">
    <name type="scientific">Gossypium harknessii</name>
    <dbReference type="NCBI Taxonomy" id="34285"/>
    <lineage>
        <taxon>Eukaryota</taxon>
        <taxon>Viridiplantae</taxon>
        <taxon>Streptophyta</taxon>
        <taxon>Embryophyta</taxon>
        <taxon>Tracheophyta</taxon>
        <taxon>Spermatophyta</taxon>
        <taxon>Magnoliopsida</taxon>
        <taxon>eudicotyledons</taxon>
        <taxon>Gunneridae</taxon>
        <taxon>Pentapetalae</taxon>
        <taxon>rosids</taxon>
        <taxon>malvids</taxon>
        <taxon>Malvales</taxon>
        <taxon>Malvaceae</taxon>
        <taxon>Malvoideae</taxon>
        <taxon>Gossypium</taxon>
    </lineage>
</organism>
<gene>
    <name evidence="1" type="ORF">Gohar_004470</name>
</gene>
<sequence>MQVERQRICVKHNDRCLVRGLELEDVNHVLRDCSAAKDVWAQIILAKRHIHFFSGNLRLGICFIFYAELWGSLDGLPLLQGKQCERVLIQIDSLEVVNAIQDPNS</sequence>
<dbReference type="AlphaFoldDB" id="A0A7J9H4Y6"/>
<dbReference type="Proteomes" id="UP000593560">
    <property type="component" value="Unassembled WGS sequence"/>
</dbReference>